<dbReference type="PRINTS" id="PR01415">
    <property type="entry name" value="ANKYRIN"/>
</dbReference>
<accession>A0A1I8JDM5</accession>
<keyword evidence="1" id="KW-0677">Repeat</keyword>
<feature type="repeat" description="ANK" evidence="3">
    <location>
        <begin position="86"/>
        <end position="118"/>
    </location>
</feature>
<sequence>LRRQRAAVRSLVASLVPLDSRTGDGSSPLYLAAERGLSSIPELEPVWTSATLAGVTPLMKASWNGHVEAVELLLEFQAAVELRDSTGATALYMASEYGHLPIVQRLLRAGAEVDAEDALGAVPLFIAAETGFTDVVKNADAGRRQC</sequence>
<evidence type="ECO:0000313" key="5">
    <source>
        <dbReference type="WBParaSite" id="maker-uti_cns_0046797-snap-gene-0.14-mRNA-1"/>
    </source>
</evidence>
<organism evidence="4 5">
    <name type="scientific">Macrostomum lignano</name>
    <dbReference type="NCBI Taxonomy" id="282301"/>
    <lineage>
        <taxon>Eukaryota</taxon>
        <taxon>Metazoa</taxon>
        <taxon>Spiralia</taxon>
        <taxon>Lophotrochozoa</taxon>
        <taxon>Platyhelminthes</taxon>
        <taxon>Rhabditophora</taxon>
        <taxon>Macrostomorpha</taxon>
        <taxon>Macrostomida</taxon>
        <taxon>Macrostomidae</taxon>
        <taxon>Macrostomum</taxon>
    </lineage>
</organism>
<keyword evidence="4" id="KW-1185">Reference proteome</keyword>
<dbReference type="SMART" id="SM00248">
    <property type="entry name" value="ANK"/>
    <property type="match status" value="2"/>
</dbReference>
<reference evidence="5" key="1">
    <citation type="submission" date="2016-11" db="UniProtKB">
        <authorList>
            <consortium name="WormBaseParasite"/>
        </authorList>
    </citation>
    <scope>IDENTIFICATION</scope>
</reference>
<evidence type="ECO:0000256" key="2">
    <source>
        <dbReference type="ARBA" id="ARBA00023043"/>
    </source>
</evidence>
<dbReference type="PANTHER" id="PTHR24173:SF74">
    <property type="entry name" value="ANKYRIN REPEAT DOMAIN-CONTAINING PROTEIN 16"/>
    <property type="match status" value="1"/>
</dbReference>
<dbReference type="SUPFAM" id="SSF48403">
    <property type="entry name" value="Ankyrin repeat"/>
    <property type="match status" value="1"/>
</dbReference>
<dbReference type="AlphaFoldDB" id="A0A1I8JDM5"/>
<dbReference type="Gene3D" id="1.25.40.20">
    <property type="entry name" value="Ankyrin repeat-containing domain"/>
    <property type="match status" value="1"/>
</dbReference>
<dbReference type="PROSITE" id="PS50297">
    <property type="entry name" value="ANK_REP_REGION"/>
    <property type="match status" value="2"/>
</dbReference>
<keyword evidence="2 3" id="KW-0040">ANK repeat</keyword>
<name>A0A1I8JDM5_9PLAT</name>
<dbReference type="Proteomes" id="UP000095280">
    <property type="component" value="Unplaced"/>
</dbReference>
<evidence type="ECO:0000313" key="4">
    <source>
        <dbReference type="Proteomes" id="UP000095280"/>
    </source>
</evidence>
<evidence type="ECO:0000256" key="3">
    <source>
        <dbReference type="PROSITE-ProRule" id="PRU00023"/>
    </source>
</evidence>
<dbReference type="InterPro" id="IPR036770">
    <property type="entry name" value="Ankyrin_rpt-contain_sf"/>
</dbReference>
<dbReference type="WBParaSite" id="maker-uti_cns_0046797-snap-gene-0.14-mRNA-1">
    <property type="protein sequence ID" value="maker-uti_cns_0046797-snap-gene-0.14-mRNA-1"/>
    <property type="gene ID" value="maker-uti_cns_0046797-snap-gene-0.14"/>
</dbReference>
<dbReference type="PANTHER" id="PTHR24173">
    <property type="entry name" value="ANKYRIN REPEAT CONTAINING"/>
    <property type="match status" value="1"/>
</dbReference>
<proteinExistence type="predicted"/>
<protein>
    <submittedName>
        <fullName evidence="5">ANK_REP_REGION domain-containing protein</fullName>
    </submittedName>
</protein>
<dbReference type="InterPro" id="IPR002110">
    <property type="entry name" value="Ankyrin_rpt"/>
</dbReference>
<dbReference type="PROSITE" id="PS50088">
    <property type="entry name" value="ANK_REPEAT"/>
    <property type="match status" value="2"/>
</dbReference>
<dbReference type="Pfam" id="PF12796">
    <property type="entry name" value="Ank_2"/>
    <property type="match status" value="1"/>
</dbReference>
<evidence type="ECO:0000256" key="1">
    <source>
        <dbReference type="ARBA" id="ARBA00022737"/>
    </source>
</evidence>
<feature type="repeat" description="ANK" evidence="3">
    <location>
        <begin position="53"/>
        <end position="85"/>
    </location>
</feature>